<evidence type="ECO:0000256" key="2">
    <source>
        <dbReference type="ARBA" id="ARBA00022473"/>
    </source>
</evidence>
<dbReference type="GO" id="GO:0005886">
    <property type="term" value="C:plasma membrane"/>
    <property type="evidence" value="ECO:0007669"/>
    <property type="project" value="UniProtKB-SubCell"/>
</dbReference>
<protein>
    <submittedName>
        <fullName evidence="8">Os01g0525701 protein</fullName>
    </submittedName>
</protein>
<comment type="subcellular location">
    <subcellularLocation>
        <location evidence="1">Cell membrane</location>
        <topology evidence="1">Single-pass membrane protein</topology>
    </subcellularLocation>
</comment>
<keyword evidence="2" id="KW-0217">Developmental protein</keyword>
<evidence type="ECO:0000256" key="7">
    <source>
        <dbReference type="ARBA" id="ARBA00024340"/>
    </source>
</evidence>
<evidence type="ECO:0000256" key="4">
    <source>
        <dbReference type="ARBA" id="ARBA00022692"/>
    </source>
</evidence>
<keyword evidence="6" id="KW-0472">Membrane</keyword>
<comment type="similarity">
    <text evidence="7">Belongs to the DVL/RTFL small polypeptides family.</text>
</comment>
<organism evidence="8 9">
    <name type="scientific">Oryza sativa subsp. japonica</name>
    <name type="common">Rice</name>
    <dbReference type="NCBI Taxonomy" id="39947"/>
    <lineage>
        <taxon>Eukaryota</taxon>
        <taxon>Viridiplantae</taxon>
        <taxon>Streptophyta</taxon>
        <taxon>Embryophyta</taxon>
        <taxon>Tracheophyta</taxon>
        <taxon>Spermatophyta</taxon>
        <taxon>Magnoliopsida</taxon>
        <taxon>Liliopsida</taxon>
        <taxon>Poales</taxon>
        <taxon>Poaceae</taxon>
        <taxon>BOP clade</taxon>
        <taxon>Oryzoideae</taxon>
        <taxon>Oryzeae</taxon>
        <taxon>Oryzinae</taxon>
        <taxon>Oryza</taxon>
        <taxon>Oryza sativa</taxon>
    </lineage>
</organism>
<name>A0A0P0V3I1_ORYSJ</name>
<dbReference type="PaxDb" id="39947-A0A0P0V3I1"/>
<evidence type="ECO:0000256" key="1">
    <source>
        <dbReference type="ARBA" id="ARBA00004162"/>
    </source>
</evidence>
<evidence type="ECO:0000256" key="6">
    <source>
        <dbReference type="ARBA" id="ARBA00023136"/>
    </source>
</evidence>
<evidence type="ECO:0000256" key="5">
    <source>
        <dbReference type="ARBA" id="ARBA00022989"/>
    </source>
</evidence>
<keyword evidence="9" id="KW-1185">Reference proteome</keyword>
<keyword evidence="4" id="KW-0812">Transmembrane</keyword>
<accession>A0A0P0V3I1</accession>
<keyword evidence="5" id="KW-1133">Transmembrane helix</keyword>
<dbReference type="GO" id="GO:0048367">
    <property type="term" value="P:shoot system development"/>
    <property type="evidence" value="ECO:0007669"/>
    <property type="project" value="UniProtKB-ARBA"/>
</dbReference>
<keyword evidence="3" id="KW-1003">Cell membrane</keyword>
<proteinExistence type="inferred from homology"/>
<reference evidence="8 9" key="2">
    <citation type="journal article" date="2013" name="Plant Cell Physiol.">
        <title>Rice Annotation Project Database (RAP-DB): an integrative and interactive database for rice genomics.</title>
        <authorList>
            <person name="Sakai H."/>
            <person name="Lee S.S."/>
            <person name="Tanaka T."/>
            <person name="Numa H."/>
            <person name="Kim J."/>
            <person name="Kawahara Y."/>
            <person name="Wakimoto H."/>
            <person name="Yang C.C."/>
            <person name="Iwamoto M."/>
            <person name="Abe T."/>
            <person name="Yamada Y."/>
            <person name="Muto A."/>
            <person name="Inokuchi H."/>
            <person name="Ikemura T."/>
            <person name="Matsumoto T."/>
            <person name="Sasaki T."/>
            <person name="Itoh T."/>
        </authorList>
    </citation>
    <scope>NUCLEOTIDE SEQUENCE [LARGE SCALE GENOMIC DNA]</scope>
    <source>
        <strain evidence="9">cv. Nipponbare</strain>
    </source>
</reference>
<evidence type="ECO:0000256" key="3">
    <source>
        <dbReference type="ARBA" id="ARBA00022475"/>
    </source>
</evidence>
<gene>
    <name evidence="8" type="ordered locus">Os01g0525701</name>
    <name evidence="8" type="ORF">OSNPB_010525701</name>
</gene>
<dbReference type="FunCoup" id="A0A0P0V3I1">
    <property type="interactions" value="2"/>
</dbReference>
<dbReference type="PANTHER" id="PTHR33102">
    <property type="entry name" value="DVL19-RELATED-RELATED"/>
    <property type="match status" value="1"/>
</dbReference>
<dbReference type="AlphaFoldDB" id="A0A0P0V3I1"/>
<evidence type="ECO:0000313" key="8">
    <source>
        <dbReference type="EMBL" id="BAS72480.1"/>
    </source>
</evidence>
<dbReference type="OrthoDB" id="602011at2759"/>
<dbReference type="InterPro" id="IPR012552">
    <property type="entry name" value="DVL"/>
</dbReference>
<reference evidence="8 9" key="3">
    <citation type="journal article" date="2013" name="Rice">
        <title>Improvement of the Oryza sativa Nipponbare reference genome using next generation sequence and optical map data.</title>
        <authorList>
            <person name="Kawahara Y."/>
            <person name="de la Bastide M."/>
            <person name="Hamilton J.P."/>
            <person name="Kanamori H."/>
            <person name="McCombie W.R."/>
            <person name="Ouyang S."/>
            <person name="Schwartz D.C."/>
            <person name="Tanaka T."/>
            <person name="Wu J."/>
            <person name="Zhou S."/>
            <person name="Childs K.L."/>
            <person name="Davidson R.M."/>
            <person name="Lin H."/>
            <person name="Quesada-Ocampo L."/>
            <person name="Vaillancourt B."/>
            <person name="Sakai H."/>
            <person name="Lee S.S."/>
            <person name="Kim J."/>
            <person name="Numa H."/>
            <person name="Itoh T."/>
            <person name="Buell C.R."/>
            <person name="Matsumoto T."/>
        </authorList>
    </citation>
    <scope>NUCLEOTIDE SEQUENCE [LARGE SCALE GENOMIC DNA]</scope>
    <source>
        <strain evidence="9">cv. Nipponbare</strain>
    </source>
</reference>
<dbReference type="InParanoid" id="A0A0P0V3I1"/>
<reference evidence="9" key="1">
    <citation type="journal article" date="2005" name="Nature">
        <title>The map-based sequence of the rice genome.</title>
        <authorList>
            <consortium name="International rice genome sequencing project (IRGSP)"/>
            <person name="Matsumoto T."/>
            <person name="Wu J."/>
            <person name="Kanamori H."/>
            <person name="Katayose Y."/>
            <person name="Fujisawa M."/>
            <person name="Namiki N."/>
            <person name="Mizuno H."/>
            <person name="Yamamoto K."/>
            <person name="Antonio B.A."/>
            <person name="Baba T."/>
            <person name="Sakata K."/>
            <person name="Nagamura Y."/>
            <person name="Aoki H."/>
            <person name="Arikawa K."/>
            <person name="Arita K."/>
            <person name="Bito T."/>
            <person name="Chiden Y."/>
            <person name="Fujitsuka N."/>
            <person name="Fukunaka R."/>
            <person name="Hamada M."/>
            <person name="Harada C."/>
            <person name="Hayashi A."/>
            <person name="Hijishita S."/>
            <person name="Honda M."/>
            <person name="Hosokawa S."/>
            <person name="Ichikawa Y."/>
            <person name="Idonuma A."/>
            <person name="Iijima M."/>
            <person name="Ikeda M."/>
            <person name="Ikeno M."/>
            <person name="Ito K."/>
            <person name="Ito S."/>
            <person name="Ito T."/>
            <person name="Ito Y."/>
            <person name="Ito Y."/>
            <person name="Iwabuchi A."/>
            <person name="Kamiya K."/>
            <person name="Karasawa W."/>
            <person name="Kurita K."/>
            <person name="Katagiri S."/>
            <person name="Kikuta A."/>
            <person name="Kobayashi H."/>
            <person name="Kobayashi N."/>
            <person name="Machita K."/>
            <person name="Maehara T."/>
            <person name="Masukawa M."/>
            <person name="Mizubayashi T."/>
            <person name="Mukai Y."/>
            <person name="Nagasaki H."/>
            <person name="Nagata Y."/>
            <person name="Naito S."/>
            <person name="Nakashima M."/>
            <person name="Nakama Y."/>
            <person name="Nakamichi Y."/>
            <person name="Nakamura M."/>
            <person name="Meguro A."/>
            <person name="Negishi M."/>
            <person name="Ohta I."/>
            <person name="Ohta T."/>
            <person name="Okamoto M."/>
            <person name="Ono N."/>
            <person name="Saji S."/>
            <person name="Sakaguchi M."/>
            <person name="Sakai K."/>
            <person name="Shibata M."/>
            <person name="Shimokawa T."/>
            <person name="Song J."/>
            <person name="Takazaki Y."/>
            <person name="Terasawa K."/>
            <person name="Tsugane M."/>
            <person name="Tsuji K."/>
            <person name="Ueda S."/>
            <person name="Waki K."/>
            <person name="Yamagata H."/>
            <person name="Yamamoto M."/>
            <person name="Yamamoto S."/>
            <person name="Yamane H."/>
            <person name="Yoshiki S."/>
            <person name="Yoshihara R."/>
            <person name="Yukawa K."/>
            <person name="Zhong H."/>
            <person name="Yano M."/>
            <person name="Yuan Q."/>
            <person name="Ouyang S."/>
            <person name="Liu J."/>
            <person name="Jones K.M."/>
            <person name="Gansberger K."/>
            <person name="Moffat K."/>
            <person name="Hill J."/>
            <person name="Bera J."/>
            <person name="Fadrosh D."/>
            <person name="Jin S."/>
            <person name="Johri S."/>
            <person name="Kim M."/>
            <person name="Overton L."/>
            <person name="Reardon M."/>
            <person name="Tsitrin T."/>
            <person name="Vuong H."/>
            <person name="Weaver B."/>
            <person name="Ciecko A."/>
            <person name="Tallon L."/>
            <person name="Jackson J."/>
            <person name="Pai G."/>
            <person name="Aken S.V."/>
            <person name="Utterback T."/>
            <person name="Reidmuller S."/>
            <person name="Feldblyum T."/>
            <person name="Hsiao J."/>
            <person name="Zismann V."/>
            <person name="Iobst S."/>
            <person name="de Vazeille A.R."/>
            <person name="Buell C.R."/>
            <person name="Ying K."/>
            <person name="Li Y."/>
            <person name="Lu T."/>
            <person name="Huang Y."/>
            <person name="Zhao Q."/>
            <person name="Feng Q."/>
            <person name="Zhang L."/>
            <person name="Zhu J."/>
            <person name="Weng Q."/>
            <person name="Mu J."/>
            <person name="Lu Y."/>
            <person name="Fan D."/>
            <person name="Liu Y."/>
            <person name="Guan J."/>
            <person name="Zhang Y."/>
            <person name="Yu S."/>
            <person name="Liu X."/>
            <person name="Zhang Y."/>
            <person name="Hong G."/>
            <person name="Han B."/>
            <person name="Choisne N."/>
            <person name="Demange N."/>
            <person name="Orjeda G."/>
            <person name="Samain S."/>
            <person name="Cattolico L."/>
            <person name="Pelletier E."/>
            <person name="Couloux A."/>
            <person name="Segurens B."/>
            <person name="Wincker P."/>
            <person name="D'Hont A."/>
            <person name="Scarpelli C."/>
            <person name="Weissenbach J."/>
            <person name="Salanoubat M."/>
            <person name="Quetier F."/>
            <person name="Yu Y."/>
            <person name="Kim H.R."/>
            <person name="Rambo T."/>
            <person name="Currie J."/>
            <person name="Collura K."/>
            <person name="Luo M."/>
            <person name="Yang T."/>
            <person name="Ammiraju J.S.S."/>
            <person name="Engler F."/>
            <person name="Soderlund C."/>
            <person name="Wing R.A."/>
            <person name="Palmer L.E."/>
            <person name="de la Bastide M."/>
            <person name="Spiegel L."/>
            <person name="Nascimento L."/>
            <person name="Zutavern T."/>
            <person name="O'Shaughnessy A."/>
            <person name="Dike S."/>
            <person name="Dedhia N."/>
            <person name="Preston R."/>
            <person name="Balija V."/>
            <person name="McCombie W.R."/>
            <person name="Chow T."/>
            <person name="Chen H."/>
            <person name="Chung M."/>
            <person name="Chen C."/>
            <person name="Shaw J."/>
            <person name="Wu H."/>
            <person name="Hsiao K."/>
            <person name="Chao Y."/>
            <person name="Chu M."/>
            <person name="Cheng C."/>
            <person name="Hour A."/>
            <person name="Lee P."/>
            <person name="Lin S."/>
            <person name="Lin Y."/>
            <person name="Liou J."/>
            <person name="Liu S."/>
            <person name="Hsing Y."/>
            <person name="Raghuvanshi S."/>
            <person name="Mohanty A."/>
            <person name="Bharti A.K."/>
            <person name="Gaur A."/>
            <person name="Gupta V."/>
            <person name="Kumar D."/>
            <person name="Ravi V."/>
            <person name="Vij S."/>
            <person name="Kapur A."/>
            <person name="Khurana P."/>
            <person name="Khurana P."/>
            <person name="Khurana J.P."/>
            <person name="Tyagi A.K."/>
            <person name="Gaikwad K."/>
            <person name="Singh A."/>
            <person name="Dalal V."/>
            <person name="Srivastava S."/>
            <person name="Dixit A."/>
            <person name="Pal A.K."/>
            <person name="Ghazi I.A."/>
            <person name="Yadav M."/>
            <person name="Pandit A."/>
            <person name="Bhargava A."/>
            <person name="Sureshbabu K."/>
            <person name="Batra K."/>
            <person name="Sharma T.R."/>
            <person name="Mohapatra T."/>
            <person name="Singh N.K."/>
            <person name="Messing J."/>
            <person name="Nelson A.B."/>
            <person name="Fuks G."/>
            <person name="Kavchok S."/>
            <person name="Keizer G."/>
            <person name="Linton E."/>
            <person name="Llaca V."/>
            <person name="Song R."/>
            <person name="Tanyolac B."/>
            <person name="Young S."/>
            <person name="Ho-Il K."/>
            <person name="Hahn J.H."/>
            <person name="Sangsakoo G."/>
            <person name="Vanavichit A."/>
            <person name="de Mattos Luiz.A.T."/>
            <person name="Zimmer P.D."/>
            <person name="Malone G."/>
            <person name="Dellagostin O."/>
            <person name="de Oliveira A.C."/>
            <person name="Bevan M."/>
            <person name="Bancroft I."/>
            <person name="Minx P."/>
            <person name="Cordum H."/>
            <person name="Wilson R."/>
            <person name="Cheng Z."/>
            <person name="Jin W."/>
            <person name="Jiang J."/>
            <person name="Leong S.A."/>
            <person name="Iwama H."/>
            <person name="Gojobori T."/>
            <person name="Itoh T."/>
            <person name="Niimura Y."/>
            <person name="Fujii Y."/>
            <person name="Habara T."/>
            <person name="Sakai H."/>
            <person name="Sato Y."/>
            <person name="Wilson G."/>
            <person name="Kumar K."/>
            <person name="McCouch S."/>
            <person name="Juretic N."/>
            <person name="Hoen D."/>
            <person name="Wright S."/>
            <person name="Bruskiewich R."/>
            <person name="Bureau T."/>
            <person name="Miyao A."/>
            <person name="Hirochika H."/>
            <person name="Nishikawa T."/>
            <person name="Kadowaki K."/>
            <person name="Sugiura M."/>
            <person name="Burr B."/>
            <person name="Sasaki T."/>
        </authorList>
    </citation>
    <scope>NUCLEOTIDE SEQUENCE [LARGE SCALE GENOMIC DNA]</scope>
    <source>
        <strain evidence="9">cv. Nipponbare</strain>
    </source>
</reference>
<dbReference type="Proteomes" id="UP000059680">
    <property type="component" value="Chromosome 1"/>
</dbReference>
<dbReference type="EMBL" id="AP014957">
    <property type="protein sequence ID" value="BAS72480.1"/>
    <property type="molecule type" value="Genomic_DNA"/>
</dbReference>
<dbReference type="eggNOG" id="ENOG502R5N7">
    <property type="taxonomic scope" value="Eukaryota"/>
</dbReference>
<sequence>MKLGSQRRRGGFSKSLKEQRSRLYIISRCVVMLLRWHD</sequence>
<dbReference type="Pfam" id="PF08137">
    <property type="entry name" value="DVL"/>
    <property type="match status" value="1"/>
</dbReference>
<dbReference type="GO" id="GO:0008285">
    <property type="term" value="P:negative regulation of cell population proliferation"/>
    <property type="evidence" value="ECO:0007669"/>
    <property type="project" value="InterPro"/>
</dbReference>
<dbReference type="Gramene" id="Os01t0525701-01">
    <property type="protein sequence ID" value="Os01t0525701-01"/>
    <property type="gene ID" value="Os01g0525701"/>
</dbReference>
<dbReference type="InterPro" id="IPR051525">
    <property type="entry name" value="DVL_RTFL_regulatory"/>
</dbReference>
<evidence type="ECO:0000313" key="9">
    <source>
        <dbReference type="Proteomes" id="UP000059680"/>
    </source>
</evidence>